<feature type="signal peptide" evidence="1">
    <location>
        <begin position="1"/>
        <end position="23"/>
    </location>
</feature>
<evidence type="ECO:0000256" key="1">
    <source>
        <dbReference type="SAM" id="SignalP"/>
    </source>
</evidence>
<gene>
    <name evidence="2" type="ORF">OPS25_11935</name>
</gene>
<comment type="caution">
    <text evidence="2">The sequence shown here is derived from an EMBL/GenBank/DDBJ whole genome shotgun (WGS) entry which is preliminary data.</text>
</comment>
<dbReference type="RefSeq" id="WP_265617955.1">
    <property type="nucleotide sequence ID" value="NZ_JAPFRD010000011.1"/>
</dbReference>
<feature type="chain" id="PRO_5045053101" evidence="1">
    <location>
        <begin position="24"/>
        <end position="257"/>
    </location>
</feature>
<evidence type="ECO:0000313" key="3">
    <source>
        <dbReference type="Proteomes" id="UP001142810"/>
    </source>
</evidence>
<dbReference type="Pfam" id="PF04338">
    <property type="entry name" value="DUF481"/>
    <property type="match status" value="1"/>
</dbReference>
<dbReference type="Proteomes" id="UP001142810">
    <property type="component" value="Unassembled WGS sequence"/>
</dbReference>
<keyword evidence="1" id="KW-0732">Signal</keyword>
<keyword evidence="3" id="KW-1185">Reference proteome</keyword>
<evidence type="ECO:0000313" key="2">
    <source>
        <dbReference type="EMBL" id="MCW8109209.1"/>
    </source>
</evidence>
<accession>A0ABT3P8W7</accession>
<reference evidence="2" key="1">
    <citation type="submission" date="2022-11" db="EMBL/GenBank/DDBJ databases">
        <title>Alteromonas sp. nov., isolated from sea water of the Qingdao.</title>
        <authorList>
            <person name="Wang Q."/>
        </authorList>
    </citation>
    <scope>NUCLEOTIDE SEQUENCE</scope>
    <source>
        <strain evidence="2">ASW11-7</strain>
    </source>
</reference>
<dbReference type="EMBL" id="JAPFRD010000011">
    <property type="protein sequence ID" value="MCW8109209.1"/>
    <property type="molecule type" value="Genomic_DNA"/>
</dbReference>
<sequence length="257" mass="28958">MKHLSVKPLAACTGLLLSSTAYAIVPVDQANVAEKGVSGNVGVSIHGEAGNKDELEYSLSSILRYGQREDSWVLITDYSYSETNDIKDEDEFYTHLRWTRFNFFSPQVDGELFAQYEYDDFADLSSRKLAGGGARWRFSRTFEKAELKTSIGTGLFYEVEKSLSSGGDVETTRANLYAKFLYSQASQYPFDAYTTVYYQPAVDDVDDFRSVIISGIEFKVTQTLSLTLEAELKHNSKPFTAVEKTDFEYGVRLSYSF</sequence>
<dbReference type="InterPro" id="IPR007433">
    <property type="entry name" value="DUF481"/>
</dbReference>
<proteinExistence type="predicted"/>
<name>A0ABT3P8W7_9ALTE</name>
<protein>
    <submittedName>
        <fullName evidence="2">DUF481 domain-containing protein</fullName>
    </submittedName>
</protein>
<organism evidence="2 3">
    <name type="scientific">Alteromonas aquimaris</name>
    <dbReference type="NCBI Taxonomy" id="2998417"/>
    <lineage>
        <taxon>Bacteria</taxon>
        <taxon>Pseudomonadati</taxon>
        <taxon>Pseudomonadota</taxon>
        <taxon>Gammaproteobacteria</taxon>
        <taxon>Alteromonadales</taxon>
        <taxon>Alteromonadaceae</taxon>
        <taxon>Alteromonas/Salinimonas group</taxon>
        <taxon>Alteromonas</taxon>
    </lineage>
</organism>